<evidence type="ECO:0000256" key="1">
    <source>
        <dbReference type="ARBA" id="ARBA00022737"/>
    </source>
</evidence>
<dbReference type="AlphaFoldDB" id="Q9BIB7"/>
<dbReference type="AGR" id="WB:WBGene00020936"/>
<dbReference type="UCSC" id="W02D3.11b">
    <property type="organism name" value="c. elegans"/>
</dbReference>
<dbReference type="SMR" id="Q9BIB7"/>
<keyword evidence="1" id="KW-0677">Repeat</keyword>
<name>Q9BIB7_CAEEL</name>
<dbReference type="SUPFAM" id="SSF54928">
    <property type="entry name" value="RNA-binding domain, RBD"/>
    <property type="match status" value="3"/>
</dbReference>
<accession>Q9BIB7</accession>
<keyword evidence="9" id="KW-1267">Proteomics identification</keyword>
<dbReference type="WormBase" id="W02D3.11a">
    <property type="protein sequence ID" value="CE26020"/>
    <property type="gene ID" value="WBGene00020936"/>
    <property type="gene designation" value="hrpf-1"/>
</dbReference>
<feature type="compositionally biased region" description="Basic and acidic residues" evidence="4">
    <location>
        <begin position="83"/>
        <end position="115"/>
    </location>
</feature>
<evidence type="ECO:0007829" key="9">
    <source>
        <dbReference type="PeptideAtlas" id="Q9BIB7"/>
    </source>
</evidence>
<evidence type="ECO:0000313" key="6">
    <source>
        <dbReference type="EMBL" id="CCD68995.1"/>
    </source>
</evidence>
<feature type="region of interest" description="Disordered" evidence="4">
    <location>
        <begin position="74"/>
        <end position="125"/>
    </location>
</feature>
<dbReference type="InParanoid" id="Q9BIB7"/>
<evidence type="ECO:0000256" key="2">
    <source>
        <dbReference type="ARBA" id="ARBA00022884"/>
    </source>
</evidence>
<sequence length="549" mass="61774">MSTAYEVQCRGLPWEATEQELRDFFGNNGIESLEIPRRNGRTSGDAKVVFTNEEDYNNALKKDREHLGSRYIEVFPAGGAPTRRGDRGERGDRGDRDHYRSRGAPPRDRYSDRGGPRSSGPDSIVRLRGLPFSVTSRDISDFLAPLPIVRDGILLPDQQRARPGGEAYVCFETMESVQIAKQRHMKNIGHRYIEVFEATHRDLSRFAEENDLRVPRFGPPPFASAPQTAPRGAYDPYSQPTDPYRNATDYRRAAEPEDPYARSRAPSVQDYGVRASYDPYTQPAAPVSSYPSQQQPSAGYYDNYAPKTAYESYGRERGPDPRDVRDPRDSRMPDPRDSRALSDPYAAESRYSEYGYESREPYWRGGSGGPPSIGGGVGGGGAPLAPTGRDPYSVGESWANGAGGPGGPPPVSSDRDRYGSGGYASEPYAQREAGGAMRRSEYGRPDDRYSKPEPYGYSRDRDYGAPQNQHFVLRMRGVPFRASEADVYDFFHPIRPNQVELLRDHQFQRPSGDARVIFYNRKDYDDALMKDKQYMGERYIEMIPDNGRY</sequence>
<feature type="compositionally biased region" description="Basic and acidic residues" evidence="4">
    <location>
        <begin position="313"/>
        <end position="340"/>
    </location>
</feature>
<feature type="compositionally biased region" description="Gly residues" evidence="4">
    <location>
        <begin position="365"/>
        <end position="382"/>
    </location>
</feature>
<feature type="region of interest" description="Disordered" evidence="4">
    <location>
        <begin position="277"/>
        <end position="463"/>
    </location>
</feature>
<dbReference type="GO" id="GO:0005654">
    <property type="term" value="C:nucleoplasm"/>
    <property type="evidence" value="ECO:0000318"/>
    <property type="project" value="GO_Central"/>
</dbReference>
<evidence type="ECO:0000259" key="5">
    <source>
        <dbReference type="PROSITE" id="PS50102"/>
    </source>
</evidence>
<feature type="domain" description="RRM" evidence="5">
    <location>
        <begin position="5"/>
        <end position="79"/>
    </location>
</feature>
<dbReference type="OrthoDB" id="431068at2759"/>
<dbReference type="FunCoup" id="Q9BIB7">
    <property type="interactions" value="317"/>
</dbReference>
<dbReference type="DIP" id="DIP-24897N"/>
<feature type="region of interest" description="Disordered" evidence="4">
    <location>
        <begin position="212"/>
        <end position="246"/>
    </location>
</feature>
<organism evidence="6 7">
    <name type="scientific">Caenorhabditis elegans</name>
    <dbReference type="NCBI Taxonomy" id="6239"/>
    <lineage>
        <taxon>Eukaryota</taxon>
        <taxon>Metazoa</taxon>
        <taxon>Ecdysozoa</taxon>
        <taxon>Nematoda</taxon>
        <taxon>Chromadorea</taxon>
        <taxon>Rhabditida</taxon>
        <taxon>Rhabditina</taxon>
        <taxon>Rhabditomorpha</taxon>
        <taxon>Rhabditoidea</taxon>
        <taxon>Rhabditidae</taxon>
        <taxon>Peloderinae</taxon>
        <taxon>Caenorhabditis</taxon>
    </lineage>
</organism>
<dbReference type="PaxDb" id="6239-W02D3.11a"/>
<evidence type="ECO:0000256" key="4">
    <source>
        <dbReference type="SAM" id="MobiDB-lite"/>
    </source>
</evidence>
<reference evidence="6 7" key="1">
    <citation type="journal article" date="1998" name="Science">
        <title>Genome sequence of the nematode C. elegans: a platform for investigating biology.</title>
        <authorList>
            <consortium name="The C. elegans sequencing consortium"/>
            <person name="Sulson J.E."/>
            <person name="Waterston R."/>
        </authorList>
    </citation>
    <scope>NUCLEOTIDE SEQUENCE [LARGE SCALE GENOMIC DNA]</scope>
    <source>
        <strain evidence="6 7">Bristol N2</strain>
    </source>
</reference>
<dbReference type="IntAct" id="Q9BIB7">
    <property type="interactions" value="3"/>
</dbReference>
<dbReference type="InterPro" id="IPR012677">
    <property type="entry name" value="Nucleotide-bd_a/b_plait_sf"/>
</dbReference>
<feature type="compositionally biased region" description="Low complexity" evidence="4">
    <location>
        <begin position="282"/>
        <end position="301"/>
    </location>
</feature>
<dbReference type="STRING" id="6239.W02D3.11a.1"/>
<dbReference type="PROSITE" id="PS50102">
    <property type="entry name" value="RRM"/>
    <property type="match status" value="2"/>
</dbReference>
<proteinExistence type="evidence at protein level"/>
<dbReference type="CDD" id="cd12254">
    <property type="entry name" value="RRM_hnRNPH_ESRPs_RBM12_like"/>
    <property type="match status" value="3"/>
</dbReference>
<dbReference type="CTD" id="172395"/>
<dbReference type="PANTHER" id="PTHR13976">
    <property type="entry name" value="HETEROGENEOUS NUCLEAR RIBONUCLEOPROTEIN-RELATED"/>
    <property type="match status" value="1"/>
</dbReference>
<evidence type="ECO:0000256" key="3">
    <source>
        <dbReference type="PROSITE-ProRule" id="PRU00176"/>
    </source>
</evidence>
<dbReference type="Proteomes" id="UP000001940">
    <property type="component" value="Chromosome I"/>
</dbReference>
<gene>
    <name evidence="6 8" type="primary">hrpf-1</name>
    <name evidence="6" type="ORF">CELE_W02D3.11</name>
    <name evidence="8" type="ORF">W02D3.11</name>
</gene>
<protein>
    <submittedName>
        <fullName evidence="6">RRM domain-containing protein</fullName>
    </submittedName>
</protein>
<dbReference type="InterPro" id="IPR000504">
    <property type="entry name" value="RRM_dom"/>
</dbReference>
<dbReference type="ExpressionAtlas" id="Q9BIB7">
    <property type="expression patterns" value="baseline and differential"/>
</dbReference>
<feature type="compositionally biased region" description="Basic and acidic residues" evidence="4">
    <location>
        <begin position="438"/>
        <end position="451"/>
    </location>
</feature>
<dbReference type="PeptideAtlas" id="Q9BIB7"/>
<dbReference type="Reactome" id="R-CEL-72203">
    <property type="pathway name" value="Processing of Capped Intron-Containing Pre-mRNA"/>
</dbReference>
<feature type="domain" description="RRM" evidence="5">
    <location>
        <begin position="123"/>
        <end position="200"/>
    </location>
</feature>
<dbReference type="GeneID" id="172395"/>
<keyword evidence="7" id="KW-1185">Reference proteome</keyword>
<dbReference type="InterPro" id="IPR050666">
    <property type="entry name" value="ESRP"/>
</dbReference>
<dbReference type="HOGENOM" id="CLU_479166_0_0_1"/>
<dbReference type="GO" id="GO:0043484">
    <property type="term" value="P:regulation of RNA splicing"/>
    <property type="evidence" value="ECO:0000318"/>
    <property type="project" value="GO_Central"/>
</dbReference>
<dbReference type="Reactome" id="R-CEL-72163">
    <property type="pathway name" value="mRNA Splicing - Major Pathway"/>
</dbReference>
<dbReference type="RefSeq" id="NP_740877.1">
    <property type="nucleotide sequence ID" value="NM_170888.7"/>
</dbReference>
<dbReference type="eggNOG" id="KOG4211">
    <property type="taxonomic scope" value="Eukaryota"/>
</dbReference>
<dbReference type="Pfam" id="PF00076">
    <property type="entry name" value="RRM_1"/>
    <property type="match status" value="2"/>
</dbReference>
<evidence type="ECO:0000313" key="7">
    <source>
        <dbReference type="Proteomes" id="UP000001940"/>
    </source>
</evidence>
<dbReference type="GO" id="GO:0003723">
    <property type="term" value="F:RNA binding"/>
    <property type="evidence" value="ECO:0000318"/>
    <property type="project" value="GO_Central"/>
</dbReference>
<dbReference type="Gene3D" id="3.30.70.330">
    <property type="match status" value="3"/>
</dbReference>
<dbReference type="EMBL" id="BX284601">
    <property type="protein sequence ID" value="CCD68995.1"/>
    <property type="molecule type" value="Genomic_DNA"/>
</dbReference>
<dbReference type="InterPro" id="IPR035979">
    <property type="entry name" value="RBD_domain_sf"/>
</dbReference>
<keyword evidence="2 3" id="KW-0694">RNA-binding</keyword>
<evidence type="ECO:0000313" key="8">
    <source>
        <dbReference type="WormBase" id="W02D3.11a"/>
    </source>
</evidence>
<dbReference type="GO" id="GO:1990904">
    <property type="term" value="C:ribonucleoprotein complex"/>
    <property type="evidence" value="ECO:0000318"/>
    <property type="project" value="GO_Central"/>
</dbReference>
<dbReference type="PhylomeDB" id="Q9BIB7"/>
<dbReference type="SMART" id="SM00360">
    <property type="entry name" value="RRM"/>
    <property type="match status" value="3"/>
</dbReference>
<dbReference type="OMA" id="QCRGLPW"/>
<dbReference type="Bgee" id="WBGene00020936">
    <property type="expression patterns" value="Expressed in embryo and 4 other cell types or tissues"/>
</dbReference>